<name>A0A6C0BL86_9ZZZZ</name>
<evidence type="ECO:0000313" key="1">
    <source>
        <dbReference type="EMBL" id="QHS92329.1"/>
    </source>
</evidence>
<dbReference type="AlphaFoldDB" id="A0A6C0BL86"/>
<organism evidence="1">
    <name type="scientific">viral metagenome</name>
    <dbReference type="NCBI Taxonomy" id="1070528"/>
    <lineage>
        <taxon>unclassified sequences</taxon>
        <taxon>metagenomes</taxon>
        <taxon>organismal metagenomes</taxon>
    </lineage>
</organism>
<proteinExistence type="predicted"/>
<dbReference type="EMBL" id="MN739177">
    <property type="protein sequence ID" value="QHS92329.1"/>
    <property type="molecule type" value="Genomic_DNA"/>
</dbReference>
<reference evidence="1" key="1">
    <citation type="journal article" date="2020" name="Nature">
        <title>Giant virus diversity and host interactions through global metagenomics.</title>
        <authorList>
            <person name="Schulz F."/>
            <person name="Roux S."/>
            <person name="Paez-Espino D."/>
            <person name="Jungbluth S."/>
            <person name="Walsh D.A."/>
            <person name="Denef V.J."/>
            <person name="McMahon K.D."/>
            <person name="Konstantinidis K.T."/>
            <person name="Eloe-Fadrosh E.A."/>
            <person name="Kyrpides N.C."/>
            <person name="Woyke T."/>
        </authorList>
    </citation>
    <scope>NUCLEOTIDE SEQUENCE</scope>
    <source>
        <strain evidence="1">GVMAG-M-3300014204-73</strain>
    </source>
</reference>
<sequence length="203" mass="22523">MTSDASATPEAAPRCCCCVPVSCLLKCFGKYGSPNPSNYLYALTDYQINTLNAYIHGFDDISYLTLQPTPFNVNGASYVVKNGFATDGVSSGCWFSNWSHVDTAIMHDFTYATHPASKKKCDKVLLPSYRRWFVKLFAKAAWEASGERGALFLTRNEHNHTILDLYHDASYASSALSALLTISDASLFDDYFEQCNKALLPSY</sequence>
<accession>A0A6C0BL86</accession>
<protein>
    <submittedName>
        <fullName evidence="1">Uncharacterized protein</fullName>
    </submittedName>
</protein>